<accession>A0ABY6L049</accession>
<reference evidence="5 6" key="1">
    <citation type="submission" date="2022-01" db="EMBL/GenBank/DDBJ databases">
        <title>A chromosomal length assembly of Cordylochernes scorpioides.</title>
        <authorList>
            <person name="Zeh D."/>
            <person name="Zeh J."/>
        </authorList>
    </citation>
    <scope>NUCLEOTIDE SEQUENCE [LARGE SCALE GENOMIC DNA]</scope>
    <source>
        <strain evidence="5">IN4F17</strain>
        <tissue evidence="5">Whole Body</tissue>
    </source>
</reference>
<dbReference type="InterPro" id="IPR001969">
    <property type="entry name" value="Aspartic_peptidase_AS"/>
</dbReference>
<dbReference type="InterPro" id="IPR001995">
    <property type="entry name" value="Peptidase_A2_cat"/>
</dbReference>
<evidence type="ECO:0000256" key="3">
    <source>
        <dbReference type="ARBA" id="ARBA00022918"/>
    </source>
</evidence>
<dbReference type="InterPro" id="IPR012337">
    <property type="entry name" value="RNaseH-like_sf"/>
</dbReference>
<organism evidence="5 6">
    <name type="scientific">Cordylochernes scorpioides</name>
    <dbReference type="NCBI Taxonomy" id="51811"/>
    <lineage>
        <taxon>Eukaryota</taxon>
        <taxon>Metazoa</taxon>
        <taxon>Ecdysozoa</taxon>
        <taxon>Arthropoda</taxon>
        <taxon>Chelicerata</taxon>
        <taxon>Arachnida</taxon>
        <taxon>Pseudoscorpiones</taxon>
        <taxon>Cheliferoidea</taxon>
        <taxon>Chernetidae</taxon>
        <taxon>Cordylochernes</taxon>
    </lineage>
</organism>
<keyword evidence="2" id="KW-0548">Nucleotidyltransferase</keyword>
<dbReference type="PROSITE" id="PS00141">
    <property type="entry name" value="ASP_PROTEASE"/>
    <property type="match status" value="1"/>
</dbReference>
<feature type="domain" description="Peptidase A2" evidence="4">
    <location>
        <begin position="408"/>
        <end position="421"/>
    </location>
</feature>
<evidence type="ECO:0000259" key="4">
    <source>
        <dbReference type="PROSITE" id="PS50175"/>
    </source>
</evidence>
<dbReference type="EMBL" id="CP092873">
    <property type="protein sequence ID" value="UYV74254.1"/>
    <property type="molecule type" value="Genomic_DNA"/>
</dbReference>
<evidence type="ECO:0000313" key="5">
    <source>
        <dbReference type="EMBL" id="UYV74254.1"/>
    </source>
</evidence>
<sequence>MIDCLGGSRLELSVPVRDPLASREAITVLVRLRLRRSVPLRWMREIRNLVSQSSMRWGLIPVGTSFRLKLHNPPKQPPQKIPLDSPQIDEFYPKNIWHEFFVGAKNIQHSDSTSPTEWSKHMKKTSVRCEWHPPSQFRETNNQRMTLFGNNPSHLTHRVPSLRCRNQSPPQMPQNSKRIEIRNEDRAIICTIPSAQKGIESQFELTRPCNNHFYRWIKLKKKVSEQLIPTSTPSSYSGQTTPRMHAELVAILHGMEASVSLNNSEIYIAFDCLAALAAICNPDISRSHLIARIINSLSNNENIYLCWVRGHKGIDGLKVRTKLPNSQVCKNCGRGPIVTQDKVEEEIRMDNGTEKSRPLLYADICRIRRFKLSIAPESVNQSKSTINGIKKLDPKYKININVDRIGICEALIDTGADLSVVDLSTALNTGLEIINPDKMCSGPDGKEFDIVGNIILNIKFDNKTITH</sequence>
<evidence type="ECO:0000313" key="6">
    <source>
        <dbReference type="Proteomes" id="UP001235939"/>
    </source>
</evidence>
<dbReference type="Proteomes" id="UP001235939">
    <property type="component" value="Chromosome 11"/>
</dbReference>
<name>A0ABY6L049_9ARAC</name>
<dbReference type="SUPFAM" id="SSF53098">
    <property type="entry name" value="Ribonuclease H-like"/>
    <property type="match status" value="1"/>
</dbReference>
<evidence type="ECO:0000256" key="2">
    <source>
        <dbReference type="ARBA" id="ARBA00022695"/>
    </source>
</evidence>
<dbReference type="InterPro" id="IPR036397">
    <property type="entry name" value="RNaseH_sf"/>
</dbReference>
<keyword evidence="6" id="KW-1185">Reference proteome</keyword>
<evidence type="ECO:0000256" key="1">
    <source>
        <dbReference type="ARBA" id="ARBA00022679"/>
    </source>
</evidence>
<proteinExistence type="predicted"/>
<dbReference type="Gene3D" id="3.30.420.10">
    <property type="entry name" value="Ribonuclease H-like superfamily/Ribonuclease H"/>
    <property type="match status" value="1"/>
</dbReference>
<protein>
    <recommendedName>
        <fullName evidence="4">Peptidase A2 domain-containing protein</fullName>
    </recommendedName>
</protein>
<keyword evidence="1" id="KW-0808">Transferase</keyword>
<gene>
    <name evidence="5" type="ORF">LAZ67_11002628</name>
</gene>
<dbReference type="PROSITE" id="PS50175">
    <property type="entry name" value="ASP_PROT_RETROV"/>
    <property type="match status" value="1"/>
</dbReference>
<keyword evidence="3" id="KW-0695">RNA-directed DNA polymerase</keyword>